<proteinExistence type="predicted"/>
<name>A0A9P4XU07_CRYP1</name>
<protein>
    <submittedName>
        <fullName evidence="2">Uncharacterized protein</fullName>
    </submittedName>
</protein>
<feature type="compositionally biased region" description="Low complexity" evidence="1">
    <location>
        <begin position="17"/>
        <end position="27"/>
    </location>
</feature>
<dbReference type="Proteomes" id="UP000803844">
    <property type="component" value="Unassembled WGS sequence"/>
</dbReference>
<evidence type="ECO:0000313" key="2">
    <source>
        <dbReference type="EMBL" id="KAF3760994.1"/>
    </source>
</evidence>
<gene>
    <name evidence="2" type="ORF">M406DRAFT_73447</name>
</gene>
<evidence type="ECO:0000313" key="3">
    <source>
        <dbReference type="Proteomes" id="UP000803844"/>
    </source>
</evidence>
<sequence>MGLPLHYFSSSAIGHESTQGSSGSLSSNYDAAGSEPVYDASAQQHHQQQEDLNLRQVGSWVTATHDMAFAGMEQNTSESYDTLNDTTPFYNNAGQPSSHPGHRHYHHTQQHGYHSVPTAGSWDGRSGPVSYPAQTMATNGSFAAFDPSQDMADVHDRAMQNDLVHQRLESYLAEPWEEGNRSVALPYESRSSRSSQRAHDGAHNLLEGHNGAAMLTKSQVSGP</sequence>
<feature type="compositionally biased region" description="Basic residues" evidence="1">
    <location>
        <begin position="100"/>
        <end position="109"/>
    </location>
</feature>
<dbReference type="AlphaFoldDB" id="A0A9P4XU07"/>
<comment type="caution">
    <text evidence="2">The sequence shown here is derived from an EMBL/GenBank/DDBJ whole genome shotgun (WGS) entry which is preliminary data.</text>
</comment>
<dbReference type="EMBL" id="MU032352">
    <property type="protein sequence ID" value="KAF3760994.1"/>
    <property type="molecule type" value="Genomic_DNA"/>
</dbReference>
<keyword evidence="3" id="KW-1185">Reference proteome</keyword>
<organism evidence="2 3">
    <name type="scientific">Cryphonectria parasitica (strain ATCC 38755 / EP155)</name>
    <dbReference type="NCBI Taxonomy" id="660469"/>
    <lineage>
        <taxon>Eukaryota</taxon>
        <taxon>Fungi</taxon>
        <taxon>Dikarya</taxon>
        <taxon>Ascomycota</taxon>
        <taxon>Pezizomycotina</taxon>
        <taxon>Sordariomycetes</taxon>
        <taxon>Sordariomycetidae</taxon>
        <taxon>Diaporthales</taxon>
        <taxon>Cryphonectriaceae</taxon>
        <taxon>Cryphonectria-Endothia species complex</taxon>
        <taxon>Cryphonectria</taxon>
    </lineage>
</organism>
<dbReference type="GeneID" id="63842752"/>
<accession>A0A9P4XU07</accession>
<feature type="region of interest" description="Disordered" evidence="1">
    <location>
        <begin position="13"/>
        <end position="33"/>
    </location>
</feature>
<dbReference type="RefSeq" id="XP_040771973.1">
    <property type="nucleotide sequence ID" value="XM_040925623.1"/>
</dbReference>
<reference evidence="2" key="1">
    <citation type="journal article" date="2020" name="Phytopathology">
        <title>Genome sequence of the chestnut blight fungus Cryphonectria parasitica EP155: A fundamental resource for an archetypical invasive plant pathogen.</title>
        <authorList>
            <person name="Crouch J.A."/>
            <person name="Dawe A."/>
            <person name="Aerts A."/>
            <person name="Barry K."/>
            <person name="Churchill A.C.L."/>
            <person name="Grimwood J."/>
            <person name="Hillman B."/>
            <person name="Milgroom M.G."/>
            <person name="Pangilinan J."/>
            <person name="Smith M."/>
            <person name="Salamov A."/>
            <person name="Schmutz J."/>
            <person name="Yadav J."/>
            <person name="Grigoriev I.V."/>
            <person name="Nuss D."/>
        </authorList>
    </citation>
    <scope>NUCLEOTIDE SEQUENCE</scope>
    <source>
        <strain evidence="2">EP155</strain>
    </source>
</reference>
<feature type="region of interest" description="Disordered" evidence="1">
    <location>
        <begin position="95"/>
        <end position="114"/>
    </location>
</feature>
<evidence type="ECO:0000256" key="1">
    <source>
        <dbReference type="SAM" id="MobiDB-lite"/>
    </source>
</evidence>
<dbReference type="OrthoDB" id="4748377at2759"/>